<accession>A0A0V0GS38</accession>
<dbReference type="EMBL" id="GEDG01031993">
    <property type="protein sequence ID" value="JAP11058.1"/>
    <property type="molecule type" value="Transcribed_RNA"/>
</dbReference>
<organism evidence="2">
    <name type="scientific">Solanum chacoense</name>
    <name type="common">Chaco potato</name>
    <dbReference type="NCBI Taxonomy" id="4108"/>
    <lineage>
        <taxon>Eukaryota</taxon>
        <taxon>Viridiplantae</taxon>
        <taxon>Streptophyta</taxon>
        <taxon>Embryophyta</taxon>
        <taxon>Tracheophyta</taxon>
        <taxon>Spermatophyta</taxon>
        <taxon>Magnoliopsida</taxon>
        <taxon>eudicotyledons</taxon>
        <taxon>Gunneridae</taxon>
        <taxon>Pentapetalae</taxon>
        <taxon>asterids</taxon>
        <taxon>lamiids</taxon>
        <taxon>Solanales</taxon>
        <taxon>Solanaceae</taxon>
        <taxon>Solanoideae</taxon>
        <taxon>Solaneae</taxon>
        <taxon>Solanum</taxon>
    </lineage>
</organism>
<sequence length="63" mass="7351">IEAENNYVSRQYTKQPSNFSQPANKTNMAIRSNTLVYKPLRVVKFSRDKAPTYQNYIQLPTNL</sequence>
<feature type="non-terminal residue" evidence="2">
    <location>
        <position position="1"/>
    </location>
</feature>
<proteinExistence type="predicted"/>
<dbReference type="AlphaFoldDB" id="A0A0V0GS38"/>
<protein>
    <submittedName>
        <fullName evidence="2">Putative ovule protein</fullName>
    </submittedName>
</protein>
<evidence type="ECO:0000313" key="2">
    <source>
        <dbReference type="EMBL" id="JAP11058.1"/>
    </source>
</evidence>
<evidence type="ECO:0000256" key="1">
    <source>
        <dbReference type="SAM" id="MobiDB-lite"/>
    </source>
</evidence>
<feature type="region of interest" description="Disordered" evidence="1">
    <location>
        <begin position="1"/>
        <end position="24"/>
    </location>
</feature>
<name>A0A0V0GS38_SOLCH</name>
<reference evidence="2" key="1">
    <citation type="submission" date="2015-12" db="EMBL/GenBank/DDBJ databases">
        <title>Gene expression during late stages of embryo sac development: a critical building block for successful pollen-pistil interactions.</title>
        <authorList>
            <person name="Liu Y."/>
            <person name="Joly V."/>
            <person name="Sabar M."/>
            <person name="Matton D.P."/>
        </authorList>
    </citation>
    <scope>NUCLEOTIDE SEQUENCE</scope>
</reference>